<evidence type="ECO:0000313" key="1">
    <source>
        <dbReference type="EMBL" id="TYP99231.1"/>
    </source>
</evidence>
<dbReference type="AlphaFoldDB" id="A0A5S5DTL5"/>
<proteinExistence type="predicted"/>
<accession>A0A5S5DTL5</accession>
<dbReference type="RefSeq" id="WP_148870012.1">
    <property type="nucleotide sequence ID" value="NZ_VNIA01000002.1"/>
</dbReference>
<keyword evidence="2" id="KW-1185">Reference proteome</keyword>
<name>A0A5S5DTL5_9FLAO</name>
<protein>
    <submittedName>
        <fullName evidence="1">Uncharacterized protein</fullName>
    </submittedName>
</protein>
<comment type="caution">
    <text evidence="1">The sequence shown here is derived from an EMBL/GenBank/DDBJ whole genome shotgun (WGS) entry which is preliminary data.</text>
</comment>
<sequence>MNQKIILSLNQEELENFRVLVKNSDLDLLNDLVQLVVLKDDPEKYIKRKVFEALSDLSGFNINVINESQKLKFDLGLTNYHKKSLKIYFQRIVKDLNSTKIISVTECEKLEKVSDCLKLVKSKL</sequence>
<evidence type="ECO:0000313" key="2">
    <source>
        <dbReference type="Proteomes" id="UP000323136"/>
    </source>
</evidence>
<organism evidence="1 2">
    <name type="scientific">Tenacibaculum adriaticum</name>
    <dbReference type="NCBI Taxonomy" id="413713"/>
    <lineage>
        <taxon>Bacteria</taxon>
        <taxon>Pseudomonadati</taxon>
        <taxon>Bacteroidota</taxon>
        <taxon>Flavobacteriia</taxon>
        <taxon>Flavobacteriales</taxon>
        <taxon>Flavobacteriaceae</taxon>
        <taxon>Tenacibaculum</taxon>
    </lineage>
</organism>
<dbReference type="EMBL" id="VNIA01000002">
    <property type="protein sequence ID" value="TYP99231.1"/>
    <property type="molecule type" value="Genomic_DNA"/>
</dbReference>
<dbReference type="OrthoDB" id="1444826at2"/>
<reference evidence="1 2" key="1">
    <citation type="submission" date="2019-07" db="EMBL/GenBank/DDBJ databases">
        <title>Genomic Encyclopedia of Type Strains, Phase IV (KMG-IV): sequencing the most valuable type-strain genomes for metagenomic binning, comparative biology and taxonomic classification.</title>
        <authorList>
            <person name="Goeker M."/>
        </authorList>
    </citation>
    <scope>NUCLEOTIDE SEQUENCE [LARGE SCALE GENOMIC DNA]</scope>
    <source>
        <strain evidence="1 2">DSM 18961</strain>
    </source>
</reference>
<gene>
    <name evidence="1" type="ORF">C7447_102553</name>
</gene>
<dbReference type="Proteomes" id="UP000323136">
    <property type="component" value="Unassembled WGS sequence"/>
</dbReference>